<accession>A0A1D6IP53</accession>
<sequence length="204" mass="23254">MQIKGEAKRYVVKEDLKVRTKKTTDSIYKRVDEVWSEAEETSKKICFFLCSWIYEGTLFPLVGYCKYQRKKMFAAKEEVKESFGVRKEESTSCMDGSPEASKHEKTEASSHSNDTSEYATNIHTLFSKLKSTITSASPVVSGAFAKLKDTNLPKQGYGVIRGHPVYKRVDEYTKPVVTKGQEVADDVRERWETSDNPVVQKIQE</sequence>
<organism evidence="1">
    <name type="scientific">Zea mays</name>
    <name type="common">Maize</name>
    <dbReference type="NCBI Taxonomy" id="4577"/>
    <lineage>
        <taxon>Eukaryota</taxon>
        <taxon>Viridiplantae</taxon>
        <taxon>Streptophyta</taxon>
        <taxon>Embryophyta</taxon>
        <taxon>Tracheophyta</taxon>
        <taxon>Spermatophyta</taxon>
        <taxon>Magnoliopsida</taxon>
        <taxon>Liliopsida</taxon>
        <taxon>Poales</taxon>
        <taxon>Poaceae</taxon>
        <taxon>PACMAD clade</taxon>
        <taxon>Panicoideae</taxon>
        <taxon>Andropogonodae</taxon>
        <taxon>Andropogoneae</taxon>
        <taxon>Tripsacinae</taxon>
        <taxon>Zea</taxon>
    </lineage>
</organism>
<name>A0A1D6IP53_MAIZE</name>
<dbReference type="STRING" id="4577.A0A1D6IP53"/>
<evidence type="ECO:0000313" key="1">
    <source>
        <dbReference type="EMBL" id="ONM61034.1"/>
    </source>
</evidence>
<reference evidence="1" key="1">
    <citation type="submission" date="2015-12" db="EMBL/GenBank/DDBJ databases">
        <title>Update maize B73 reference genome by single molecule sequencing technologies.</title>
        <authorList>
            <consortium name="Maize Genome Sequencing Project"/>
            <person name="Ware D."/>
        </authorList>
    </citation>
    <scope>NUCLEOTIDE SEQUENCE [LARGE SCALE GENOMIC DNA]</scope>
    <source>
        <tissue evidence="1">Seedling</tissue>
    </source>
</reference>
<dbReference type="PaxDb" id="4577-GRMZM2G056733_P01"/>
<proteinExistence type="predicted"/>
<dbReference type="InParanoid" id="A0A1D6IP53"/>
<dbReference type="PANTHER" id="PTHR10721:SF1">
    <property type="entry name" value="MITOCHONDRIAL IMPORT INNER MEMBRANE TRANSLOCASE SUBUNIT TIM44"/>
    <property type="match status" value="1"/>
</dbReference>
<dbReference type="ExpressionAtlas" id="A0A1D6IP53">
    <property type="expression patterns" value="baseline and differential"/>
</dbReference>
<protein>
    <submittedName>
        <fullName evidence="1">Mitochondrial import inner membrane translocase subunit TIM44-2</fullName>
    </submittedName>
</protein>
<dbReference type="EMBL" id="CM007650">
    <property type="protein sequence ID" value="ONM61034.1"/>
    <property type="molecule type" value="Genomic_DNA"/>
</dbReference>
<gene>
    <name evidence="1" type="ORF">ZEAMMB73_Zm00001d022572</name>
</gene>
<dbReference type="AlphaFoldDB" id="A0A1D6IP53"/>
<dbReference type="eggNOG" id="KOG2580">
    <property type="taxonomic scope" value="Eukaryota"/>
</dbReference>
<dbReference type="PANTHER" id="PTHR10721">
    <property type="entry name" value="MITOCHONDRIAL IMPORT INNER MEMBRANE TRANSLOCASE SUBUNIT TIM44"/>
    <property type="match status" value="1"/>
</dbReference>
<dbReference type="InterPro" id="IPR039544">
    <property type="entry name" value="Tim44-like"/>
</dbReference>